<keyword evidence="2" id="KW-0963">Cytoplasm</keyword>
<accession>A0A1E3NN00</accession>
<dbReference type="GeneID" id="30180639"/>
<keyword evidence="9" id="KW-1185">Reference proteome</keyword>
<dbReference type="RefSeq" id="XP_019018604.1">
    <property type="nucleotide sequence ID" value="XM_019163952.1"/>
</dbReference>
<dbReference type="InterPro" id="IPR024964">
    <property type="entry name" value="CTLH/CRA"/>
</dbReference>
<gene>
    <name evidence="8" type="ORF">PICMEDRAFT_71559</name>
</gene>
<feature type="zinc finger region" description="RING-Gid-type" evidence="6">
    <location>
        <begin position="394"/>
        <end position="449"/>
    </location>
</feature>
<dbReference type="GO" id="GO:0061630">
    <property type="term" value="F:ubiquitin protein ligase activity"/>
    <property type="evidence" value="ECO:0007669"/>
    <property type="project" value="InterPro"/>
</dbReference>
<dbReference type="GO" id="GO:0005634">
    <property type="term" value="C:nucleus"/>
    <property type="evidence" value="ECO:0007669"/>
    <property type="project" value="TreeGrafter"/>
</dbReference>
<dbReference type="Pfam" id="PF10607">
    <property type="entry name" value="CTLH"/>
    <property type="match status" value="1"/>
</dbReference>
<evidence type="ECO:0000313" key="8">
    <source>
        <dbReference type="EMBL" id="ODQ47491.1"/>
    </source>
</evidence>
<dbReference type="GO" id="GO:0008270">
    <property type="term" value="F:zinc ion binding"/>
    <property type="evidence" value="ECO:0007669"/>
    <property type="project" value="UniProtKB-KW"/>
</dbReference>
<comment type="subcellular location">
    <subcellularLocation>
        <location evidence="1">Cytoplasm</location>
    </subcellularLocation>
</comment>
<keyword evidence="4 6" id="KW-0863">Zinc-finger</keyword>
<feature type="domain" description="RING-Gid-type" evidence="7">
    <location>
        <begin position="394"/>
        <end position="449"/>
    </location>
</feature>
<organism evidence="8 9">
    <name type="scientific">Pichia membranifaciens NRRL Y-2026</name>
    <dbReference type="NCBI Taxonomy" id="763406"/>
    <lineage>
        <taxon>Eukaryota</taxon>
        <taxon>Fungi</taxon>
        <taxon>Dikarya</taxon>
        <taxon>Ascomycota</taxon>
        <taxon>Saccharomycotina</taxon>
        <taxon>Pichiomycetes</taxon>
        <taxon>Pichiales</taxon>
        <taxon>Pichiaceae</taxon>
        <taxon>Pichia</taxon>
    </lineage>
</organism>
<dbReference type="PANTHER" id="PTHR12170">
    <property type="entry name" value="MACROPHAGE ERYTHROBLAST ATTACHER-RELATED"/>
    <property type="match status" value="1"/>
</dbReference>
<dbReference type="InterPro" id="IPR044063">
    <property type="entry name" value="ZF_RING_GID"/>
</dbReference>
<evidence type="ECO:0000256" key="2">
    <source>
        <dbReference type="ARBA" id="ARBA00022490"/>
    </source>
</evidence>
<reference evidence="8 9" key="1">
    <citation type="journal article" date="2016" name="Proc. Natl. Acad. Sci. U.S.A.">
        <title>Comparative genomics of biotechnologically important yeasts.</title>
        <authorList>
            <person name="Riley R."/>
            <person name="Haridas S."/>
            <person name="Wolfe K.H."/>
            <person name="Lopes M.R."/>
            <person name="Hittinger C.T."/>
            <person name="Goeker M."/>
            <person name="Salamov A.A."/>
            <person name="Wisecaver J.H."/>
            <person name="Long T.M."/>
            <person name="Calvey C.H."/>
            <person name="Aerts A.L."/>
            <person name="Barry K.W."/>
            <person name="Choi C."/>
            <person name="Clum A."/>
            <person name="Coughlan A.Y."/>
            <person name="Deshpande S."/>
            <person name="Douglass A.P."/>
            <person name="Hanson S.J."/>
            <person name="Klenk H.-P."/>
            <person name="LaButti K.M."/>
            <person name="Lapidus A."/>
            <person name="Lindquist E.A."/>
            <person name="Lipzen A.M."/>
            <person name="Meier-Kolthoff J.P."/>
            <person name="Ohm R.A."/>
            <person name="Otillar R.P."/>
            <person name="Pangilinan J.L."/>
            <person name="Peng Y."/>
            <person name="Rokas A."/>
            <person name="Rosa C.A."/>
            <person name="Scheuner C."/>
            <person name="Sibirny A.A."/>
            <person name="Slot J.C."/>
            <person name="Stielow J.B."/>
            <person name="Sun H."/>
            <person name="Kurtzman C.P."/>
            <person name="Blackwell M."/>
            <person name="Grigoriev I.V."/>
            <person name="Jeffries T.W."/>
        </authorList>
    </citation>
    <scope>NUCLEOTIDE SEQUENCE [LARGE SCALE GENOMIC DNA]</scope>
    <source>
        <strain evidence="8 9">NRRL Y-2026</strain>
    </source>
</reference>
<dbReference type="PANTHER" id="PTHR12170:SF2">
    <property type="entry name" value="E3 UBIQUITIN-PROTEIN TRANSFERASE MAEA"/>
    <property type="match status" value="1"/>
</dbReference>
<dbReference type="PROSITE" id="PS51867">
    <property type="entry name" value="ZF_RING_GID"/>
    <property type="match status" value="1"/>
</dbReference>
<proteinExistence type="predicted"/>
<evidence type="ECO:0000256" key="1">
    <source>
        <dbReference type="ARBA" id="ARBA00004496"/>
    </source>
</evidence>
<dbReference type="AlphaFoldDB" id="A0A1E3NN00"/>
<dbReference type="GO" id="GO:0005737">
    <property type="term" value="C:cytoplasm"/>
    <property type="evidence" value="ECO:0007669"/>
    <property type="project" value="UniProtKB-SubCell"/>
</dbReference>
<evidence type="ECO:0000256" key="4">
    <source>
        <dbReference type="ARBA" id="ARBA00022771"/>
    </source>
</evidence>
<name>A0A1E3NN00_9ASCO</name>
<dbReference type="GO" id="GO:0043161">
    <property type="term" value="P:proteasome-mediated ubiquitin-dependent protein catabolic process"/>
    <property type="evidence" value="ECO:0007669"/>
    <property type="project" value="InterPro"/>
</dbReference>
<dbReference type="Proteomes" id="UP000094455">
    <property type="component" value="Unassembled WGS sequence"/>
</dbReference>
<dbReference type="InterPro" id="IPR045098">
    <property type="entry name" value="Fyv10_fam"/>
</dbReference>
<dbReference type="STRING" id="763406.A0A1E3NN00"/>
<dbReference type="OrthoDB" id="1933455at2759"/>
<keyword evidence="3" id="KW-0479">Metal-binding</keyword>
<keyword evidence="5" id="KW-0862">Zinc</keyword>
<dbReference type="GO" id="GO:0034657">
    <property type="term" value="C:GID complex"/>
    <property type="evidence" value="ECO:0007669"/>
    <property type="project" value="TreeGrafter"/>
</dbReference>
<dbReference type="EMBL" id="KV454002">
    <property type="protein sequence ID" value="ODQ47491.1"/>
    <property type="molecule type" value="Genomic_DNA"/>
</dbReference>
<evidence type="ECO:0000313" key="9">
    <source>
        <dbReference type="Proteomes" id="UP000094455"/>
    </source>
</evidence>
<evidence type="ECO:0000259" key="7">
    <source>
        <dbReference type="PROSITE" id="PS51867"/>
    </source>
</evidence>
<evidence type="ECO:0000256" key="5">
    <source>
        <dbReference type="ARBA" id="ARBA00022833"/>
    </source>
</evidence>
<protein>
    <recommendedName>
        <fullName evidence="7">RING-Gid-type domain-containing protein</fullName>
    </recommendedName>
</protein>
<evidence type="ECO:0000256" key="6">
    <source>
        <dbReference type="PROSITE-ProRule" id="PRU01215"/>
    </source>
</evidence>
<sequence length="507" mass="58907">MEVIKSPDFYINYKKSQFKTPIEILKKNFKNLQKLIERNNLLINKQLAKIKTTTDKKQKIALLDKLLEHEKLFQKRVTTRVKQHSEYVNRLVLRIQKLDHINDLYNKYSHMTKKDIDSGLPKELQDFYRTENNLLIIEYLLRQYPPDEYKDSENPAILLSKQLELDKYVDADIVLQGLKIQDEIVNKKNLKLLKQWCTENKKNLIHIRESFPQLVTSDIEFECDFQEFIEKINKGEYGKALVYGRKNLSNKYIMDRFEKIAKGSSVIWSQFIMQSFGEKNLRNHSRSQTDDVFSFYNSCSKPQPPTSFKNIFMDMLSSKSWDNLGRFFSLNFKLLYGMNQIPALETMLSIGGSVLKTKSCIHLASNGSKSGFANFVSSANSHDPLKKYMSSTECPICSVELNNITYPLPHSLQTKSNLFDDPVMLPNKHIYSYSQLMFYNRNNLERPILPSESLIKGIISADGHLSIDRFCRDGLTFPDNARSNTVVVDPLSEETFTLKTLEKVFPT</sequence>
<evidence type="ECO:0000256" key="3">
    <source>
        <dbReference type="ARBA" id="ARBA00022723"/>
    </source>
</evidence>